<evidence type="ECO:0000256" key="1">
    <source>
        <dbReference type="ARBA" id="ARBA00022722"/>
    </source>
</evidence>
<comment type="subunit">
    <text evidence="4">Homodimer.</text>
</comment>
<evidence type="ECO:0000313" key="7">
    <source>
        <dbReference type="Proteomes" id="UP000298381"/>
    </source>
</evidence>
<keyword evidence="4" id="KW-0963">Cytoplasm</keyword>
<keyword evidence="1 4" id="KW-0540">Nuclease</keyword>
<dbReference type="AlphaFoldDB" id="A0A4Z0DA88"/>
<dbReference type="Gene3D" id="1.10.1520.10">
    <property type="entry name" value="Ribonuclease III domain"/>
    <property type="match status" value="1"/>
</dbReference>
<keyword evidence="2 4" id="KW-0255">Endonuclease</keyword>
<accession>A0A4Z0DA88</accession>
<dbReference type="GO" id="GO:0005737">
    <property type="term" value="C:cytoplasm"/>
    <property type="evidence" value="ECO:0007669"/>
    <property type="project" value="UniProtKB-SubCell"/>
</dbReference>
<dbReference type="GO" id="GO:0006364">
    <property type="term" value="P:rRNA processing"/>
    <property type="evidence" value="ECO:0007669"/>
    <property type="project" value="UniProtKB-UniRule"/>
</dbReference>
<dbReference type="InterPro" id="IPR008226">
    <property type="entry name" value="Mini3_fam"/>
</dbReference>
<comment type="subcellular location">
    <subcellularLocation>
        <location evidence="4">Cytoplasm</location>
    </subcellularLocation>
</comment>
<gene>
    <name evidence="4" type="primary">mrnC</name>
    <name evidence="6" type="ORF">E4100_01285</name>
</gene>
<feature type="domain" description="RNase III" evidence="5">
    <location>
        <begin position="31"/>
        <end position="127"/>
    </location>
</feature>
<dbReference type="RefSeq" id="WP_135270050.1">
    <property type="nucleotide sequence ID" value="NZ_SRIB01000001.1"/>
</dbReference>
<evidence type="ECO:0000256" key="2">
    <source>
        <dbReference type="ARBA" id="ARBA00022759"/>
    </source>
</evidence>
<dbReference type="PANTHER" id="PTHR34276">
    <property type="entry name" value="MINI-RIBONUCLEASE 3"/>
    <property type="match status" value="1"/>
</dbReference>
<sequence>MEKNLMNFLNISRQLNINLKFEDIDRLHPLQLAYIGDAVYEIMVRTAILEVDLNVNKLNEKARKYVKATSQASAVKSLEGFFNEKELSIIRRGRNAKINSSPKNTEIIDYKYATGLECLFGYLYLTSQFQRIEEIFLKIYDAGEGELK</sequence>
<dbReference type="GO" id="GO:0019843">
    <property type="term" value="F:rRNA binding"/>
    <property type="evidence" value="ECO:0007669"/>
    <property type="project" value="UniProtKB-UniRule"/>
</dbReference>
<reference evidence="6 7" key="1">
    <citation type="submission" date="2019-03" db="EMBL/GenBank/DDBJ databases">
        <title>Draft genome sequence data and analysis of a Fermenting Bacterium, Soehngenia longevitae strain 1933PT, isolated from petroleum reservoir in Azerbaijan.</title>
        <authorList>
            <person name="Grouzdev D.S."/>
            <person name="Bidzhieva S.K."/>
            <person name="Sokolova D.S."/>
            <person name="Tourova T.P."/>
            <person name="Poltaraus A.B."/>
            <person name="Nazina T.N."/>
        </authorList>
    </citation>
    <scope>NUCLEOTIDE SEQUENCE [LARGE SCALE GENOMIC DNA]</scope>
    <source>
        <strain evidence="6 7">1933P</strain>
    </source>
</reference>
<feature type="active site" evidence="4">
    <location>
        <position position="37"/>
    </location>
</feature>
<dbReference type="InterPro" id="IPR036389">
    <property type="entry name" value="RNase_III_sf"/>
</dbReference>
<keyword evidence="4" id="KW-0694">RNA-binding</keyword>
<dbReference type="OrthoDB" id="46571at2"/>
<dbReference type="PIRSF" id="PIRSF005520">
    <property type="entry name" value="UCP005520"/>
    <property type="match status" value="1"/>
</dbReference>
<comment type="caution">
    <text evidence="6">The sequence shown here is derived from an EMBL/GenBank/DDBJ whole genome shotgun (WGS) entry which is preliminary data.</text>
</comment>
<evidence type="ECO:0000256" key="3">
    <source>
        <dbReference type="ARBA" id="ARBA00022801"/>
    </source>
</evidence>
<comment type="cofactor">
    <cofactor evidence="4">
        <name>Mg(2+)</name>
        <dbReference type="ChEBI" id="CHEBI:18420"/>
    </cofactor>
</comment>
<dbReference type="EMBL" id="SRIB01000001">
    <property type="protein sequence ID" value="TFZ41794.1"/>
    <property type="molecule type" value="Genomic_DNA"/>
</dbReference>
<keyword evidence="4" id="KW-0460">Magnesium</keyword>
<dbReference type="Pfam" id="PF00636">
    <property type="entry name" value="Ribonuclease_3"/>
    <property type="match status" value="1"/>
</dbReference>
<dbReference type="PANTHER" id="PTHR34276:SF1">
    <property type="entry name" value="MINI-RIBONUCLEASE 3"/>
    <property type="match status" value="1"/>
</dbReference>
<keyword evidence="4" id="KW-0690">Ribosome biogenesis</keyword>
<name>A0A4Z0DA88_9FIRM</name>
<comment type="similarity">
    <text evidence="4">Belongs to the MrnC RNase family.</text>
</comment>
<evidence type="ECO:0000313" key="6">
    <source>
        <dbReference type="EMBL" id="TFZ41794.1"/>
    </source>
</evidence>
<evidence type="ECO:0000256" key="4">
    <source>
        <dbReference type="HAMAP-Rule" id="MF_01468"/>
    </source>
</evidence>
<dbReference type="GO" id="GO:0004525">
    <property type="term" value="F:ribonuclease III activity"/>
    <property type="evidence" value="ECO:0007669"/>
    <property type="project" value="InterPro"/>
</dbReference>
<dbReference type="InterPro" id="IPR000999">
    <property type="entry name" value="RNase_III_dom"/>
</dbReference>
<dbReference type="HAMAP" id="MF_01468">
    <property type="entry name" value="RNase_Mini_III"/>
    <property type="match status" value="1"/>
</dbReference>
<dbReference type="SUPFAM" id="SSF69065">
    <property type="entry name" value="RNase III domain-like"/>
    <property type="match status" value="1"/>
</dbReference>
<dbReference type="EC" id="3.1.26.-" evidence="4"/>
<dbReference type="Proteomes" id="UP000298381">
    <property type="component" value="Unassembled WGS sequence"/>
</dbReference>
<comment type="function">
    <text evidence="4">Involved in correct processing of both the 5' and 3' ends of 23S rRNA precursor. Processes 30S rRNA precursor transcript even in absence of ribonuclease 3 (Rnc); Rnc processes 30S rRNA into smaller rRNA precursors.</text>
</comment>
<keyword evidence="4" id="KW-0699">rRNA-binding</keyword>
<keyword evidence="3 4" id="KW-0378">Hydrolase</keyword>
<protein>
    <recommendedName>
        <fullName evidence="4">Mini-ribonuclease 3</fullName>
        <shortName evidence="4">Mini-3</shortName>
        <shortName evidence="4">Mini-RNase 3</shortName>
        <ecNumber evidence="4">3.1.26.-</ecNumber>
    </recommendedName>
    <alternativeName>
        <fullName evidence="4">Mini-RNase III</fullName>
        <shortName evidence="4">Mini-III</shortName>
    </alternativeName>
</protein>
<proteinExistence type="inferred from homology"/>
<evidence type="ECO:0000259" key="5">
    <source>
        <dbReference type="Pfam" id="PF00636"/>
    </source>
</evidence>
<organism evidence="6 7">
    <name type="scientific">Soehngenia longivitae</name>
    <dbReference type="NCBI Taxonomy" id="2562294"/>
    <lineage>
        <taxon>Bacteria</taxon>
        <taxon>Bacillati</taxon>
        <taxon>Bacillota</taxon>
        <taxon>Tissierellia</taxon>
        <taxon>Tissierellales</taxon>
        <taxon>Tissierellaceae</taxon>
        <taxon>Soehngenia</taxon>
    </lineage>
</organism>
<keyword evidence="4" id="KW-0698">rRNA processing</keyword>
<keyword evidence="7" id="KW-1185">Reference proteome</keyword>